<evidence type="ECO:0000313" key="3">
    <source>
        <dbReference type="Proteomes" id="UP000235786"/>
    </source>
</evidence>
<proteinExistence type="predicted"/>
<dbReference type="Proteomes" id="UP000235786">
    <property type="component" value="Unassembled WGS sequence"/>
</dbReference>
<feature type="compositionally biased region" description="Low complexity" evidence="1">
    <location>
        <begin position="297"/>
        <end position="334"/>
    </location>
</feature>
<evidence type="ECO:0000313" key="2">
    <source>
        <dbReference type="EMBL" id="PMD36679.1"/>
    </source>
</evidence>
<feature type="region of interest" description="Disordered" evidence="1">
    <location>
        <begin position="103"/>
        <end position="136"/>
    </location>
</feature>
<sequence length="374" mass="40651">MLSPKDEEYIESLIYKGADPALNETESSSAVYRPPKNHRQSPAAGPSDLNTLENAAESLETKHPGEDLWKKEAAKLAAENQEDDDVDATSENLMNHRVACTKKAKNTAKKTSSGGPSLPTVAGTSRSAPPPGLPTNNLPSNFSWATNYVEGNLHMLGLKAGVWGPEIDAPSHPGKMPRTGKGHTSNGPKRRPFDLNWGLYTILDRIPGGEATLDVLYKYCLEWCNIIGKRESCRRTLSYDDEFFTFNSKDIISGKKISLWRITDVGEIQIKNPGPKRKIEDGNDLNQRKRQKGSKRPTPSSKSGTSQSSTSETSSSSPQSSPAETITPPSVYTPSSPPMDPSVSTMSDFTPINRPSPVACGRTALPSSSPKKQR</sequence>
<dbReference type="OrthoDB" id="3565179at2759"/>
<name>A0A2J6RDT8_HYAVF</name>
<accession>A0A2J6RDT8</accession>
<evidence type="ECO:0000256" key="1">
    <source>
        <dbReference type="SAM" id="MobiDB-lite"/>
    </source>
</evidence>
<dbReference type="EMBL" id="KZ613950">
    <property type="protein sequence ID" value="PMD36679.1"/>
    <property type="molecule type" value="Genomic_DNA"/>
</dbReference>
<protein>
    <submittedName>
        <fullName evidence="2">Uncharacterized protein</fullName>
    </submittedName>
</protein>
<feature type="region of interest" description="Disordered" evidence="1">
    <location>
        <begin position="271"/>
        <end position="374"/>
    </location>
</feature>
<reference evidence="2 3" key="1">
    <citation type="submission" date="2016-04" db="EMBL/GenBank/DDBJ databases">
        <title>A degradative enzymes factory behind the ericoid mycorrhizal symbiosis.</title>
        <authorList>
            <consortium name="DOE Joint Genome Institute"/>
            <person name="Martino E."/>
            <person name="Morin E."/>
            <person name="Grelet G."/>
            <person name="Kuo A."/>
            <person name="Kohler A."/>
            <person name="Daghino S."/>
            <person name="Barry K."/>
            <person name="Choi C."/>
            <person name="Cichocki N."/>
            <person name="Clum A."/>
            <person name="Copeland A."/>
            <person name="Hainaut M."/>
            <person name="Haridas S."/>
            <person name="Labutti K."/>
            <person name="Lindquist E."/>
            <person name="Lipzen A."/>
            <person name="Khouja H.-R."/>
            <person name="Murat C."/>
            <person name="Ohm R."/>
            <person name="Olson A."/>
            <person name="Spatafora J."/>
            <person name="Veneault-Fourrey C."/>
            <person name="Henrissat B."/>
            <person name="Grigoriev I."/>
            <person name="Martin F."/>
            <person name="Perotto S."/>
        </authorList>
    </citation>
    <scope>NUCLEOTIDE SEQUENCE [LARGE SCALE GENOMIC DNA]</scope>
    <source>
        <strain evidence="2 3">F</strain>
    </source>
</reference>
<keyword evidence="3" id="KW-1185">Reference proteome</keyword>
<feature type="region of interest" description="Disordered" evidence="1">
    <location>
        <begin position="24"/>
        <end position="67"/>
    </location>
</feature>
<organism evidence="2 3">
    <name type="scientific">Hyaloscypha variabilis (strain UAMH 11265 / GT02V1 / F)</name>
    <name type="common">Meliniomyces variabilis</name>
    <dbReference type="NCBI Taxonomy" id="1149755"/>
    <lineage>
        <taxon>Eukaryota</taxon>
        <taxon>Fungi</taxon>
        <taxon>Dikarya</taxon>
        <taxon>Ascomycota</taxon>
        <taxon>Pezizomycotina</taxon>
        <taxon>Leotiomycetes</taxon>
        <taxon>Helotiales</taxon>
        <taxon>Hyaloscyphaceae</taxon>
        <taxon>Hyaloscypha</taxon>
        <taxon>Hyaloscypha variabilis</taxon>
    </lineage>
</organism>
<gene>
    <name evidence="2" type="ORF">L207DRAFT_515194</name>
</gene>
<feature type="compositionally biased region" description="Polar residues" evidence="1">
    <location>
        <begin position="365"/>
        <end position="374"/>
    </location>
</feature>
<dbReference type="AlphaFoldDB" id="A0A2J6RDT8"/>